<dbReference type="Proteomes" id="UP000005234">
    <property type="component" value="Chromosome"/>
</dbReference>
<protein>
    <recommendedName>
        <fullName evidence="3">Nucleoside-binding outer membrane protein</fullName>
    </recommendedName>
</protein>
<reference evidence="1" key="1">
    <citation type="submission" date="2012-02" db="EMBL/GenBank/DDBJ databases">
        <title>The complete genome of Frateuria aurantia DSM 6220.</title>
        <authorList>
            <consortium name="US DOE Joint Genome Institute (JGI-PGF)"/>
            <person name="Lucas S."/>
            <person name="Copeland A."/>
            <person name="Lapidus A."/>
            <person name="Glavina del Rio T."/>
            <person name="Dalin E."/>
            <person name="Tice H."/>
            <person name="Bruce D."/>
            <person name="Goodwin L."/>
            <person name="Pitluck S."/>
            <person name="Peters L."/>
            <person name="Ovchinnikova G."/>
            <person name="Teshima H."/>
            <person name="Kyrpides N."/>
            <person name="Mavromatis K."/>
            <person name="Ivanova N."/>
            <person name="Brettin T."/>
            <person name="Detter J.C."/>
            <person name="Han C."/>
            <person name="Larimer F."/>
            <person name="Land M."/>
            <person name="Hauser L."/>
            <person name="Markowitz V."/>
            <person name="Cheng J.-F."/>
            <person name="Hugenholtz P."/>
            <person name="Woyke T."/>
            <person name="Wu D."/>
            <person name="Brambilla E."/>
            <person name="Klenk H.-P."/>
            <person name="Eisen J.A."/>
        </authorList>
    </citation>
    <scope>NUCLEOTIDE SEQUENCE</scope>
    <source>
        <strain evidence="1">DSM 6220</strain>
    </source>
</reference>
<gene>
    <name evidence="1" type="ordered locus">Fraau_3259</name>
</gene>
<dbReference type="STRING" id="767434.Fraau_3259"/>
<proteinExistence type="predicted"/>
<dbReference type="AlphaFoldDB" id="H8L274"/>
<name>H8L274_FRAAD</name>
<dbReference type="EMBL" id="CP003350">
    <property type="protein sequence ID" value="AFC87582.1"/>
    <property type="molecule type" value="Genomic_DNA"/>
</dbReference>
<dbReference type="Pfam" id="PF09694">
    <property type="entry name" value="Gcw_chp"/>
    <property type="match status" value="1"/>
</dbReference>
<dbReference type="KEGG" id="fau:Fraau_3259"/>
<dbReference type="HOGENOM" id="CLU_074587_2_0_6"/>
<organism evidence="1 2">
    <name type="scientific">Frateuria aurantia (strain ATCC 33424 / DSM 6220 / KCTC 2777 / LMG 1558 / NBRC 3245 / NCIMB 13370)</name>
    <name type="common">Acetobacter aurantius</name>
    <dbReference type="NCBI Taxonomy" id="767434"/>
    <lineage>
        <taxon>Bacteria</taxon>
        <taxon>Pseudomonadati</taxon>
        <taxon>Pseudomonadota</taxon>
        <taxon>Gammaproteobacteria</taxon>
        <taxon>Lysobacterales</taxon>
        <taxon>Rhodanobacteraceae</taxon>
        <taxon>Frateuria</taxon>
    </lineage>
</organism>
<evidence type="ECO:0000313" key="1">
    <source>
        <dbReference type="EMBL" id="AFC87582.1"/>
    </source>
</evidence>
<dbReference type="InterPro" id="IPR010239">
    <property type="entry name" value="CHP02001"/>
</dbReference>
<evidence type="ECO:0008006" key="3">
    <source>
        <dbReference type="Google" id="ProtNLM"/>
    </source>
</evidence>
<sequence>MSGNRAEGEFKMTTPSTAGRGLLLLLVTLMNGPAWGGDFNATVSAGSDYIFRSESQTNHRPALQGSLEYDAADGLYGGVFVSNVSWVRDARPPGMDVRNGIEIDAWGGFRHDLGAGLSYDLGVYHYAYPGRYPAHGYALPDTSEAYAQLAWHGLSVRYWYAFSNWFGMAGSAGSGYVDLNESWSFAGSWMLSAHLGHQSVAGYRGAASFTDWKLGLSHQFRHAWLLSLAWSRGNGRRTWYSNDQGRLITRGALVATLSKSFSF</sequence>
<accession>H8L274</accession>
<dbReference type="NCBIfam" id="TIGR02001">
    <property type="entry name" value="gcw_chp"/>
    <property type="match status" value="1"/>
</dbReference>
<dbReference type="OrthoDB" id="9793561at2"/>
<evidence type="ECO:0000313" key="2">
    <source>
        <dbReference type="Proteomes" id="UP000005234"/>
    </source>
</evidence>
<keyword evidence="2" id="KW-1185">Reference proteome</keyword>
<dbReference type="eggNOG" id="ENOG50318BZ">
    <property type="taxonomic scope" value="Bacteria"/>
</dbReference>